<dbReference type="Pfam" id="PF08911">
    <property type="entry name" value="NUP50"/>
    <property type="match status" value="1"/>
</dbReference>
<evidence type="ECO:0000256" key="10">
    <source>
        <dbReference type="SAM" id="MobiDB-lite"/>
    </source>
</evidence>
<feature type="region of interest" description="Disordered" evidence="10">
    <location>
        <begin position="348"/>
        <end position="374"/>
    </location>
</feature>
<reference evidence="12" key="1">
    <citation type="submission" date="2022-06" db="EMBL/GenBank/DDBJ databases">
        <authorList>
            <person name="Berger JAMES D."/>
            <person name="Berger JAMES D."/>
        </authorList>
    </citation>
    <scope>NUCLEOTIDE SEQUENCE [LARGE SCALE GENOMIC DNA]</scope>
</reference>
<evidence type="ECO:0000256" key="6">
    <source>
        <dbReference type="ARBA" id="ARBA00022990"/>
    </source>
</evidence>
<feature type="compositionally biased region" description="Low complexity" evidence="10">
    <location>
        <begin position="165"/>
        <end position="174"/>
    </location>
</feature>
<evidence type="ECO:0000256" key="5">
    <source>
        <dbReference type="ARBA" id="ARBA00022927"/>
    </source>
</evidence>
<dbReference type="PROSITE" id="PS50196">
    <property type="entry name" value="RANBD1"/>
    <property type="match status" value="1"/>
</dbReference>
<name>A0AA85K288_TRIRE</name>
<feature type="region of interest" description="Disordered" evidence="10">
    <location>
        <begin position="155"/>
        <end position="174"/>
    </location>
</feature>
<organism evidence="12 13">
    <name type="scientific">Trichobilharzia regenti</name>
    <name type="common">Nasal bird schistosome</name>
    <dbReference type="NCBI Taxonomy" id="157069"/>
    <lineage>
        <taxon>Eukaryota</taxon>
        <taxon>Metazoa</taxon>
        <taxon>Spiralia</taxon>
        <taxon>Lophotrochozoa</taxon>
        <taxon>Platyhelminthes</taxon>
        <taxon>Trematoda</taxon>
        <taxon>Digenea</taxon>
        <taxon>Strigeidida</taxon>
        <taxon>Schistosomatoidea</taxon>
        <taxon>Schistosomatidae</taxon>
        <taxon>Trichobilharzia</taxon>
    </lineage>
</organism>
<evidence type="ECO:0000256" key="4">
    <source>
        <dbReference type="ARBA" id="ARBA00022816"/>
    </source>
</evidence>
<dbReference type="InterPro" id="IPR045255">
    <property type="entry name" value="RanBP1-like"/>
</dbReference>
<keyword evidence="7" id="KW-0811">Translocation</keyword>
<evidence type="ECO:0000313" key="13">
    <source>
        <dbReference type="WBParaSite" id="TREG1_61500.1"/>
    </source>
</evidence>
<dbReference type="InterPro" id="IPR015007">
    <property type="entry name" value="NUP2/50/61"/>
</dbReference>
<keyword evidence="2" id="KW-0813">Transport</keyword>
<keyword evidence="9" id="KW-0539">Nucleus</keyword>
<dbReference type="PANTHER" id="PTHR23138">
    <property type="entry name" value="RAN BINDING PROTEIN"/>
    <property type="match status" value="1"/>
</dbReference>
<dbReference type="Gene3D" id="2.30.29.30">
    <property type="entry name" value="Pleckstrin-homology domain (PH domain)/Phosphotyrosine-binding domain (PTB)"/>
    <property type="match status" value="1"/>
</dbReference>
<keyword evidence="12" id="KW-1185">Reference proteome</keyword>
<sequence>MAKRRADIELNQDNWDEELEPKKVEEFAKADKDVLSQRRILTARTHRSSNTGTAGLFKSFTGFSNCSNVKTASFNFGQTSVNNTKNGHKDEDAEYLEHIQALNQNLLDWITKHIKEDPFCILTPIFTDYDRHLSDINSKFPKQSAAEVISLSKKKEGSSVPNVNSEVSKPSTTSVPPSLFTFGNALSKSSTTTPPVTTTDSVDKKPSFSFGLPPISTANSTFPQSLFQFSKTPSFCQKTTESDSKQVFTFGNQQTEDDDNEEYVPPKPEVKEIKEDGSVFSTRCKLFYKVDTEWRERGLGNLFIKPTTADKFQLLMRADTNLGNILLNVLITKDVPIKQQKNNLTLVCVPSPPLPSQGKSSSGSKEEGDEQLKPVPLLIRVKTEEAAGELLSQMDLHRGVTTKS</sequence>
<keyword evidence="4" id="KW-0509">mRNA transport</keyword>
<dbReference type="CDD" id="cd13170">
    <property type="entry name" value="RanBD_NUP50"/>
    <property type="match status" value="1"/>
</dbReference>
<keyword evidence="5" id="KW-0653">Protein transport</keyword>
<dbReference type="InterPro" id="IPR000156">
    <property type="entry name" value="Ran_bind_dom"/>
</dbReference>
<keyword evidence="3" id="KW-0677">Repeat</keyword>
<evidence type="ECO:0000256" key="7">
    <source>
        <dbReference type="ARBA" id="ARBA00023010"/>
    </source>
</evidence>
<feature type="domain" description="RanBD1" evidence="11">
    <location>
        <begin position="274"/>
        <end position="390"/>
    </location>
</feature>
<dbReference type="SUPFAM" id="SSF50729">
    <property type="entry name" value="PH domain-like"/>
    <property type="match status" value="1"/>
</dbReference>
<dbReference type="Pfam" id="PF00638">
    <property type="entry name" value="Ran_BP1"/>
    <property type="match status" value="1"/>
</dbReference>
<dbReference type="WBParaSite" id="TREG1_61500.1">
    <property type="protein sequence ID" value="TREG1_61500.1"/>
    <property type="gene ID" value="TREG1_61500"/>
</dbReference>
<evidence type="ECO:0000256" key="9">
    <source>
        <dbReference type="ARBA" id="ARBA00023242"/>
    </source>
</evidence>
<evidence type="ECO:0000313" key="12">
    <source>
        <dbReference type="Proteomes" id="UP000050795"/>
    </source>
</evidence>
<keyword evidence="6" id="KW-0007">Acetylation</keyword>
<evidence type="ECO:0000256" key="3">
    <source>
        <dbReference type="ARBA" id="ARBA00022737"/>
    </source>
</evidence>
<reference evidence="13" key="2">
    <citation type="submission" date="2023-11" db="UniProtKB">
        <authorList>
            <consortium name="WormBaseParasite"/>
        </authorList>
    </citation>
    <scope>IDENTIFICATION</scope>
</reference>
<evidence type="ECO:0000256" key="1">
    <source>
        <dbReference type="ARBA" id="ARBA00004567"/>
    </source>
</evidence>
<dbReference type="PANTHER" id="PTHR23138:SF141">
    <property type="entry name" value="NUCLEAR PORE COMPLEX PROTEIN NUP50"/>
    <property type="match status" value="1"/>
</dbReference>
<dbReference type="Proteomes" id="UP000050795">
    <property type="component" value="Unassembled WGS sequence"/>
</dbReference>
<evidence type="ECO:0000256" key="8">
    <source>
        <dbReference type="ARBA" id="ARBA00023132"/>
    </source>
</evidence>
<dbReference type="GO" id="GO:0051028">
    <property type="term" value="P:mRNA transport"/>
    <property type="evidence" value="ECO:0007669"/>
    <property type="project" value="UniProtKB-KW"/>
</dbReference>
<evidence type="ECO:0000256" key="2">
    <source>
        <dbReference type="ARBA" id="ARBA00022448"/>
    </source>
</evidence>
<protein>
    <recommendedName>
        <fullName evidence="11">RanBD1 domain-containing protein</fullName>
    </recommendedName>
</protein>
<keyword evidence="8" id="KW-0906">Nuclear pore complex</keyword>
<dbReference type="AlphaFoldDB" id="A0AA85K288"/>
<dbReference type="GO" id="GO:0006606">
    <property type="term" value="P:protein import into nucleus"/>
    <property type="evidence" value="ECO:0007669"/>
    <property type="project" value="TreeGrafter"/>
</dbReference>
<accession>A0AA85K288</accession>
<proteinExistence type="predicted"/>
<dbReference type="InterPro" id="IPR011993">
    <property type="entry name" value="PH-like_dom_sf"/>
</dbReference>
<comment type="subcellular location">
    <subcellularLocation>
        <location evidence="1">Nucleus</location>
        <location evidence="1">Nuclear pore complex</location>
    </subcellularLocation>
</comment>
<dbReference type="SMART" id="SM00160">
    <property type="entry name" value="RanBD"/>
    <property type="match status" value="1"/>
</dbReference>
<dbReference type="GO" id="GO:0005643">
    <property type="term" value="C:nuclear pore"/>
    <property type="evidence" value="ECO:0007669"/>
    <property type="project" value="UniProtKB-SubCell"/>
</dbReference>
<evidence type="ECO:0000259" key="11">
    <source>
        <dbReference type="PROSITE" id="PS50196"/>
    </source>
</evidence>